<comment type="caution">
    <text evidence="3">The sequence shown here is derived from an EMBL/GenBank/DDBJ whole genome shotgun (WGS) entry which is preliminary data.</text>
</comment>
<gene>
    <name evidence="3" type="ORF">CBR_g31899</name>
</gene>
<evidence type="ECO:0000313" key="4">
    <source>
        <dbReference type="Proteomes" id="UP000265515"/>
    </source>
</evidence>
<dbReference type="InterPro" id="IPR053134">
    <property type="entry name" value="RNA-dir_DNA_polymerase"/>
</dbReference>
<dbReference type="PROSITE" id="PS50878">
    <property type="entry name" value="RT_POL"/>
    <property type="match status" value="1"/>
</dbReference>
<organism evidence="3 4">
    <name type="scientific">Chara braunii</name>
    <name type="common">Braun's stonewort</name>
    <dbReference type="NCBI Taxonomy" id="69332"/>
    <lineage>
        <taxon>Eukaryota</taxon>
        <taxon>Viridiplantae</taxon>
        <taxon>Streptophyta</taxon>
        <taxon>Charophyceae</taxon>
        <taxon>Charales</taxon>
        <taxon>Characeae</taxon>
        <taxon>Chara</taxon>
    </lineage>
</organism>
<feature type="region of interest" description="Disordered" evidence="1">
    <location>
        <begin position="1"/>
        <end position="45"/>
    </location>
</feature>
<dbReference type="InterPro" id="IPR007021">
    <property type="entry name" value="DUF659"/>
</dbReference>
<dbReference type="Pfam" id="PF00078">
    <property type="entry name" value="RVT_1"/>
    <property type="match status" value="1"/>
</dbReference>
<evidence type="ECO:0000256" key="1">
    <source>
        <dbReference type="SAM" id="MobiDB-lite"/>
    </source>
</evidence>
<dbReference type="PANTHER" id="PTHR24559:SF444">
    <property type="entry name" value="REVERSE TRANSCRIPTASE DOMAIN-CONTAINING PROTEIN"/>
    <property type="match status" value="1"/>
</dbReference>
<protein>
    <recommendedName>
        <fullName evidence="2">Reverse transcriptase domain-containing protein</fullName>
    </recommendedName>
</protein>
<name>A0A388LG35_CHABU</name>
<dbReference type="SUPFAM" id="SSF53098">
    <property type="entry name" value="Ribonuclease H-like"/>
    <property type="match status" value="1"/>
</dbReference>
<feature type="compositionally biased region" description="Basic and acidic residues" evidence="1">
    <location>
        <begin position="22"/>
        <end position="45"/>
    </location>
</feature>
<dbReference type="InterPro" id="IPR000477">
    <property type="entry name" value="RT_dom"/>
</dbReference>
<evidence type="ECO:0000259" key="2">
    <source>
        <dbReference type="PROSITE" id="PS50878"/>
    </source>
</evidence>
<keyword evidence="4" id="KW-1185">Reference proteome</keyword>
<dbReference type="Gene3D" id="3.10.10.10">
    <property type="entry name" value="HIV Type 1 Reverse Transcriptase, subunit A, domain 1"/>
    <property type="match status" value="1"/>
</dbReference>
<dbReference type="SUPFAM" id="SSF56672">
    <property type="entry name" value="DNA/RNA polymerases"/>
    <property type="match status" value="1"/>
</dbReference>
<dbReference type="PANTHER" id="PTHR24559">
    <property type="entry name" value="TRANSPOSON TY3-I GAG-POL POLYPROTEIN"/>
    <property type="match status" value="1"/>
</dbReference>
<dbReference type="Gramene" id="GBG81227">
    <property type="protein sequence ID" value="GBG81227"/>
    <property type="gene ID" value="CBR_g31899"/>
</dbReference>
<dbReference type="Gene3D" id="3.30.70.270">
    <property type="match status" value="2"/>
</dbReference>
<dbReference type="Proteomes" id="UP000265515">
    <property type="component" value="Unassembled WGS sequence"/>
</dbReference>
<dbReference type="EMBL" id="BFEA01000368">
    <property type="protein sequence ID" value="GBG81227.1"/>
    <property type="molecule type" value="Genomic_DNA"/>
</dbReference>
<feature type="region of interest" description="Disordered" evidence="1">
    <location>
        <begin position="808"/>
        <end position="847"/>
    </location>
</feature>
<dbReference type="Pfam" id="PF04937">
    <property type="entry name" value="DUF659"/>
    <property type="match status" value="1"/>
</dbReference>
<feature type="region of interest" description="Disordered" evidence="1">
    <location>
        <begin position="288"/>
        <end position="311"/>
    </location>
</feature>
<accession>A0A388LG35</accession>
<sequence length="1307" mass="147805">MQQVREEQQHEAAAETARLKAIARDAEQRRQQHAEADANHNKARKDAASVLMQQEAARTAALQAWNVDQAETTEPTAEEQTKSALANMMHQVILTCNWQQVELARQARTIVVYEETLKSRDARLDVLEKDDVPHKHTASSSIDPSIRELEERMDLLVALVGNLNSFRQPVTTRQIAALQADLRQLQQQPNGTCNNLTSKQFKMPKFIIDRFDDYHKADSISWCQGFTNEISIHLVPPESKISAFYLCSTGASQVWLNHLAQTKGVEVSKLYTKITWEAMTDKQRRHLSTTKLGKLSSAGAGSEATPLPTPPNTVALLTTSSTSGEHAYVASLHEGYEDYAVQLVPPLDQRLHVEESYECTTSTPSPSKPASSSTLFGNSSIWSRLEELDPLTLEDFQWLPLPPSSSLSKLHCNALMAELRTYLHAAVPAPLIEDGVAVVDLREYIAKIDREYATQRGGTATGPPDPRIVQLLDSYGDVFEAPAGIVPNRPIRHEIILKDGAIPPRGCIYHMSEEELEVLRTQLDDLIDKGWIRPSCSPYSALVLFVWKKNKELRLCIDYRKLNAQTIKNVGPLPRIDDLLEHLGSAKYFSKLDLKAGYHQLEIRPRDRYKTAFKTRYGHFKRVVMSFGLTNAPATFQAAMTTKFGDMLDRFVLIYLDDILVYSRNLDEHIVHLHVVLDRLRTTKYKANRAKCEFAQQELEYLGHFVTPRGIRPLADKIKVIQDWTEPTNTTEVRSFMGLDGYYQRVIGGYARIAAPLSRLQSPKTKYCKAVTDEALYEIRKRTQPNLESDQMERVSKHAAERGLDVLRAGGATGGEAVQRPREVGGGGDDGRGEPDQPVGDGGGDIEEDVIIIDREARGTSRKGFPGHEGMPEFDPFTGERIVDWERRRGKGQVPPTQGLTGESHNEIASMQAVETHRAELAEELEEVRQPFWVAGATILLDGRKSRDGRSIMNFLAAGSRGVVMYTTINREGEPDDFEHALRRWVTIFHEFRFGGPQWVNAICTDSASAYVGAAKALASGTMPLELRRITWLPCSVHACNKLLSDKGTCCDASIDTITRARVLMVFFKTHQAALHFFRKRNPNLGLVLSCETRFAPLYSMLERLMALQDTLQDMMRGDDSQAFASISWYVNICYMARWLRRQIKWDPWWQRVATIVHIMEPVMQLLRRMGRGEQFMSLMVEWAHDLVQRVKEACAPLGSSYADRIIRRVQARTQHMLEPAHCAGFLLNPRRRHVQYFSSTVEEYHAWLVRQTKRYILTEISFELEGAEYLLACRQFEDFHMQQGRFGDWGGAEGRARGRVCSGDTR</sequence>
<evidence type="ECO:0000313" key="3">
    <source>
        <dbReference type="EMBL" id="GBG81227.1"/>
    </source>
</evidence>
<proteinExistence type="predicted"/>
<feature type="compositionally biased region" description="Basic and acidic residues" evidence="1">
    <location>
        <begin position="819"/>
        <end position="835"/>
    </location>
</feature>
<feature type="domain" description="Reverse transcriptase" evidence="2">
    <location>
        <begin position="527"/>
        <end position="706"/>
    </location>
</feature>
<dbReference type="InterPro" id="IPR043128">
    <property type="entry name" value="Rev_trsase/Diguanyl_cyclase"/>
</dbReference>
<dbReference type="InterPro" id="IPR012337">
    <property type="entry name" value="RNaseH-like_sf"/>
</dbReference>
<dbReference type="InterPro" id="IPR043502">
    <property type="entry name" value="DNA/RNA_pol_sf"/>
</dbReference>
<dbReference type="CDD" id="cd01647">
    <property type="entry name" value="RT_LTR"/>
    <property type="match status" value="1"/>
</dbReference>
<feature type="compositionally biased region" description="Basic and acidic residues" evidence="1">
    <location>
        <begin position="1"/>
        <end position="13"/>
    </location>
</feature>
<reference evidence="3 4" key="1">
    <citation type="journal article" date="2018" name="Cell">
        <title>The Chara Genome: Secondary Complexity and Implications for Plant Terrestrialization.</title>
        <authorList>
            <person name="Nishiyama T."/>
            <person name="Sakayama H."/>
            <person name="Vries J.D."/>
            <person name="Buschmann H."/>
            <person name="Saint-Marcoux D."/>
            <person name="Ullrich K.K."/>
            <person name="Haas F.B."/>
            <person name="Vanderstraeten L."/>
            <person name="Becker D."/>
            <person name="Lang D."/>
            <person name="Vosolsobe S."/>
            <person name="Rombauts S."/>
            <person name="Wilhelmsson P.K.I."/>
            <person name="Janitza P."/>
            <person name="Kern R."/>
            <person name="Heyl A."/>
            <person name="Rumpler F."/>
            <person name="Villalobos L.I.A.C."/>
            <person name="Clay J.M."/>
            <person name="Skokan R."/>
            <person name="Toyoda A."/>
            <person name="Suzuki Y."/>
            <person name="Kagoshima H."/>
            <person name="Schijlen E."/>
            <person name="Tajeshwar N."/>
            <person name="Catarino B."/>
            <person name="Hetherington A.J."/>
            <person name="Saltykova A."/>
            <person name="Bonnot C."/>
            <person name="Breuninger H."/>
            <person name="Symeonidi A."/>
            <person name="Radhakrishnan G.V."/>
            <person name="Van Nieuwerburgh F."/>
            <person name="Deforce D."/>
            <person name="Chang C."/>
            <person name="Karol K.G."/>
            <person name="Hedrich R."/>
            <person name="Ulvskov P."/>
            <person name="Glockner G."/>
            <person name="Delwiche C.F."/>
            <person name="Petrasek J."/>
            <person name="Van de Peer Y."/>
            <person name="Friml J."/>
            <person name="Beilby M."/>
            <person name="Dolan L."/>
            <person name="Kohara Y."/>
            <person name="Sugano S."/>
            <person name="Fujiyama A."/>
            <person name="Delaux P.-M."/>
            <person name="Quint M."/>
            <person name="TheiBen G."/>
            <person name="Hagemann M."/>
            <person name="Harholt J."/>
            <person name="Dunand C."/>
            <person name="Zachgo S."/>
            <person name="Langdale J."/>
            <person name="Maumus F."/>
            <person name="Straeten D.V.D."/>
            <person name="Gould S.B."/>
            <person name="Rensing S.A."/>
        </authorList>
    </citation>
    <scope>NUCLEOTIDE SEQUENCE [LARGE SCALE GENOMIC DNA]</scope>
    <source>
        <strain evidence="3 4">S276</strain>
    </source>
</reference>